<keyword evidence="2" id="KW-0238">DNA-binding</keyword>
<sequence length="293" mass="33966">MNFDVTTYRFPLGYLEETAPGIMYHCHGFCEKAIKLPVVLDQNFLGLVLNLKNNFHYRLDDASGAPMQGILFKLQYNLVYIRRGGCELTAKKGKHSIFCIEFTPPYIEVLKGQFQVLDEFLTKIDDARAVISRSYPITAQTLFEIQRVLANRFNDEGTKILLKSKYVIISMDCLKQMGYLEGVPHEYIEKIHQAYDYMVKNLQFRCTVSFLANKVNMSARQLENGFKTIYGKTVYKVLTDERMNKAITLLRDSGLTINEIAQRVGYKNADTFYNTFKRNFGYPPMRLRKNEND</sequence>
<dbReference type="Pfam" id="PF12833">
    <property type="entry name" value="HTH_18"/>
    <property type="match status" value="1"/>
</dbReference>
<dbReference type="InterPro" id="IPR018060">
    <property type="entry name" value="HTH_AraC"/>
</dbReference>
<evidence type="ECO:0000313" key="6">
    <source>
        <dbReference type="Proteomes" id="UP001319200"/>
    </source>
</evidence>
<gene>
    <name evidence="5" type="ORF">KK083_31590</name>
</gene>
<dbReference type="SMART" id="SM00342">
    <property type="entry name" value="HTH_ARAC"/>
    <property type="match status" value="1"/>
</dbReference>
<keyword evidence="3" id="KW-0804">Transcription</keyword>
<keyword evidence="1" id="KW-0805">Transcription regulation</keyword>
<evidence type="ECO:0000256" key="2">
    <source>
        <dbReference type="ARBA" id="ARBA00023125"/>
    </source>
</evidence>
<dbReference type="InterPro" id="IPR053142">
    <property type="entry name" value="PchR_regulatory_protein"/>
</dbReference>
<comment type="caution">
    <text evidence="5">The sequence shown here is derived from an EMBL/GenBank/DDBJ whole genome shotgun (WGS) entry which is preliminary data.</text>
</comment>
<evidence type="ECO:0000256" key="1">
    <source>
        <dbReference type="ARBA" id="ARBA00023015"/>
    </source>
</evidence>
<name>A0AAP2DU03_9BACT</name>
<evidence type="ECO:0000313" key="5">
    <source>
        <dbReference type="EMBL" id="MBT1701479.1"/>
    </source>
</evidence>
<keyword evidence="6" id="KW-1185">Reference proteome</keyword>
<dbReference type="GO" id="GO:0003700">
    <property type="term" value="F:DNA-binding transcription factor activity"/>
    <property type="evidence" value="ECO:0007669"/>
    <property type="project" value="InterPro"/>
</dbReference>
<dbReference type="InterPro" id="IPR018062">
    <property type="entry name" value="HTH_AraC-typ_CS"/>
</dbReference>
<reference evidence="5 6" key="1">
    <citation type="submission" date="2021-05" db="EMBL/GenBank/DDBJ databases">
        <title>A Polyphasic approach of four new species of the genus Ohtaekwangia: Ohtaekwangia histidinii sp. nov., Ohtaekwangia cretensis sp. nov., Ohtaekwangia indiensis sp. nov., Ohtaekwangia reichenbachii sp. nov. from diverse environment.</title>
        <authorList>
            <person name="Octaviana S."/>
        </authorList>
    </citation>
    <scope>NUCLEOTIDE SEQUENCE [LARGE SCALE GENOMIC DNA]</scope>
    <source>
        <strain evidence="5 6">PWU4</strain>
    </source>
</reference>
<organism evidence="5 6">
    <name type="scientific">Chryseosolibacter histidini</name>
    <dbReference type="NCBI Taxonomy" id="2782349"/>
    <lineage>
        <taxon>Bacteria</taxon>
        <taxon>Pseudomonadati</taxon>
        <taxon>Bacteroidota</taxon>
        <taxon>Cytophagia</taxon>
        <taxon>Cytophagales</taxon>
        <taxon>Chryseotaleaceae</taxon>
        <taxon>Chryseosolibacter</taxon>
    </lineage>
</organism>
<evidence type="ECO:0000259" key="4">
    <source>
        <dbReference type="PROSITE" id="PS01124"/>
    </source>
</evidence>
<evidence type="ECO:0000256" key="3">
    <source>
        <dbReference type="ARBA" id="ARBA00023163"/>
    </source>
</evidence>
<dbReference type="PANTHER" id="PTHR47893">
    <property type="entry name" value="REGULATORY PROTEIN PCHR"/>
    <property type="match status" value="1"/>
</dbReference>
<dbReference type="InterPro" id="IPR020449">
    <property type="entry name" value="Tscrpt_reg_AraC-type_HTH"/>
</dbReference>
<dbReference type="EMBL" id="JAHESF010000074">
    <property type="protein sequence ID" value="MBT1701479.1"/>
    <property type="molecule type" value="Genomic_DNA"/>
</dbReference>
<dbReference type="Proteomes" id="UP001319200">
    <property type="component" value="Unassembled WGS sequence"/>
</dbReference>
<dbReference type="Gene3D" id="1.10.10.60">
    <property type="entry name" value="Homeodomain-like"/>
    <property type="match status" value="1"/>
</dbReference>
<dbReference type="InterPro" id="IPR009057">
    <property type="entry name" value="Homeodomain-like_sf"/>
</dbReference>
<dbReference type="PRINTS" id="PR00032">
    <property type="entry name" value="HTHARAC"/>
</dbReference>
<dbReference type="GO" id="GO:0043565">
    <property type="term" value="F:sequence-specific DNA binding"/>
    <property type="evidence" value="ECO:0007669"/>
    <property type="project" value="InterPro"/>
</dbReference>
<dbReference type="AlphaFoldDB" id="A0AAP2DU03"/>
<proteinExistence type="predicted"/>
<accession>A0AAP2DU03</accession>
<dbReference type="PROSITE" id="PS01124">
    <property type="entry name" value="HTH_ARAC_FAMILY_2"/>
    <property type="match status" value="1"/>
</dbReference>
<dbReference type="PROSITE" id="PS00041">
    <property type="entry name" value="HTH_ARAC_FAMILY_1"/>
    <property type="match status" value="1"/>
</dbReference>
<dbReference type="SUPFAM" id="SSF46689">
    <property type="entry name" value="Homeodomain-like"/>
    <property type="match status" value="1"/>
</dbReference>
<protein>
    <submittedName>
        <fullName evidence="5">AraC family transcriptional regulator</fullName>
    </submittedName>
</protein>
<feature type="domain" description="HTH araC/xylS-type" evidence="4">
    <location>
        <begin position="192"/>
        <end position="290"/>
    </location>
</feature>
<dbReference type="PANTHER" id="PTHR47893:SF1">
    <property type="entry name" value="REGULATORY PROTEIN PCHR"/>
    <property type="match status" value="1"/>
</dbReference>
<dbReference type="RefSeq" id="WP_254170163.1">
    <property type="nucleotide sequence ID" value="NZ_JAHESF010000074.1"/>
</dbReference>